<keyword evidence="2" id="KW-0472">Membrane</keyword>
<evidence type="ECO:0000313" key="3">
    <source>
        <dbReference type="EMBL" id="CAK1541820.1"/>
    </source>
</evidence>
<keyword evidence="2" id="KW-1133">Transmembrane helix</keyword>
<evidence type="ECO:0000256" key="1">
    <source>
        <dbReference type="SAM" id="MobiDB-lite"/>
    </source>
</evidence>
<comment type="caution">
    <text evidence="3">The sequence shown here is derived from an EMBL/GenBank/DDBJ whole genome shotgun (WGS) entry which is preliminary data.</text>
</comment>
<evidence type="ECO:0000313" key="4">
    <source>
        <dbReference type="Proteomes" id="UP001497472"/>
    </source>
</evidence>
<dbReference type="EMBL" id="CAVLEF010000002">
    <property type="protein sequence ID" value="CAK1541820.1"/>
    <property type="molecule type" value="Genomic_DNA"/>
</dbReference>
<organism evidence="3 4">
    <name type="scientific">Leptosia nina</name>
    <dbReference type="NCBI Taxonomy" id="320188"/>
    <lineage>
        <taxon>Eukaryota</taxon>
        <taxon>Metazoa</taxon>
        <taxon>Ecdysozoa</taxon>
        <taxon>Arthropoda</taxon>
        <taxon>Hexapoda</taxon>
        <taxon>Insecta</taxon>
        <taxon>Pterygota</taxon>
        <taxon>Neoptera</taxon>
        <taxon>Endopterygota</taxon>
        <taxon>Lepidoptera</taxon>
        <taxon>Glossata</taxon>
        <taxon>Ditrysia</taxon>
        <taxon>Papilionoidea</taxon>
        <taxon>Pieridae</taxon>
        <taxon>Pierinae</taxon>
        <taxon>Leptosia</taxon>
    </lineage>
</organism>
<gene>
    <name evidence="3" type="ORF">LNINA_LOCUS1774</name>
</gene>
<keyword evidence="2" id="KW-0812">Transmembrane</keyword>
<sequence>MLATVLNTFWSEYVWLPPNTTWADIAPGPEKDVIYTDHRHVFFPIPLALVFISLRYILDRIVFAPLGRNLGIKDTRPRRAPDNPKLEAAYKAGSKTSKEGLDVN</sequence>
<proteinExistence type="predicted"/>
<reference evidence="3 4" key="1">
    <citation type="submission" date="2023-11" db="EMBL/GenBank/DDBJ databases">
        <authorList>
            <person name="Okamura Y."/>
        </authorList>
    </citation>
    <scope>NUCLEOTIDE SEQUENCE [LARGE SCALE GENOMIC DNA]</scope>
</reference>
<dbReference type="Proteomes" id="UP001497472">
    <property type="component" value="Unassembled WGS sequence"/>
</dbReference>
<accession>A0AAV1J0C3</accession>
<feature type="compositionally biased region" description="Basic and acidic residues" evidence="1">
    <location>
        <begin position="74"/>
        <end position="85"/>
    </location>
</feature>
<evidence type="ECO:0000256" key="2">
    <source>
        <dbReference type="SAM" id="Phobius"/>
    </source>
</evidence>
<dbReference type="AlphaFoldDB" id="A0AAV1J0C3"/>
<name>A0AAV1J0C3_9NEOP</name>
<feature type="region of interest" description="Disordered" evidence="1">
    <location>
        <begin position="74"/>
        <end position="104"/>
    </location>
</feature>
<keyword evidence="4" id="KW-1185">Reference proteome</keyword>
<protein>
    <submittedName>
        <fullName evidence="3">Uncharacterized protein</fullName>
    </submittedName>
</protein>
<feature type="transmembrane region" description="Helical" evidence="2">
    <location>
        <begin position="41"/>
        <end position="58"/>
    </location>
</feature>